<keyword evidence="4" id="KW-1185">Reference proteome</keyword>
<dbReference type="PROSITE" id="PS50181">
    <property type="entry name" value="FBOX"/>
    <property type="match status" value="1"/>
</dbReference>
<name>A0A0F4Z1G7_RASE3</name>
<dbReference type="Proteomes" id="UP000053958">
    <property type="component" value="Unassembled WGS sequence"/>
</dbReference>
<proteinExistence type="predicted"/>
<feature type="domain" description="F-box" evidence="2">
    <location>
        <begin position="5"/>
        <end position="51"/>
    </location>
</feature>
<evidence type="ECO:0000313" key="3">
    <source>
        <dbReference type="EMBL" id="KKA24349.1"/>
    </source>
</evidence>
<dbReference type="OrthoDB" id="5359231at2759"/>
<evidence type="ECO:0000313" key="4">
    <source>
        <dbReference type="Proteomes" id="UP000053958"/>
    </source>
</evidence>
<protein>
    <recommendedName>
        <fullName evidence="2">F-box domain-containing protein</fullName>
    </recommendedName>
</protein>
<organism evidence="3 4">
    <name type="scientific">Rasamsonia emersonii (strain ATCC 16479 / CBS 393.64 / IMI 116815)</name>
    <dbReference type="NCBI Taxonomy" id="1408163"/>
    <lineage>
        <taxon>Eukaryota</taxon>
        <taxon>Fungi</taxon>
        <taxon>Dikarya</taxon>
        <taxon>Ascomycota</taxon>
        <taxon>Pezizomycotina</taxon>
        <taxon>Eurotiomycetes</taxon>
        <taxon>Eurotiomycetidae</taxon>
        <taxon>Eurotiales</taxon>
        <taxon>Trichocomaceae</taxon>
        <taxon>Rasamsonia</taxon>
    </lineage>
</organism>
<feature type="region of interest" description="Disordered" evidence="1">
    <location>
        <begin position="620"/>
        <end position="641"/>
    </location>
</feature>
<dbReference type="AlphaFoldDB" id="A0A0F4Z1G7"/>
<gene>
    <name evidence="3" type="ORF">T310_1634</name>
</gene>
<sequence>MAHTPRNLDSLPYDVLYQIADDLDCQDFANLARVNRAINRSLRDERLAKRSVERYISHTKEGRLAISGKIPFREAIDRLYEIREAVALARPYSAAILSYTTPFTFLYREGVLCYLYNDDIRVLDVHQAEEVEHVLNTTNILVRIIPGLRADNIYANAVQLSLLHYSAGFLAILVEIQGGQDPWLIVLDVTPQGHKHGRVRLRTQIRSSRRLFVRHNGSYLFYGTHSAIGHHGYHQWAIEVVDLKNGKPLTRKPIVLENFAGNDIGQSVCFEIFQDHLYAVSSQVSFEEEEVDWTSFYMWACLPPTGHVGRPRLNRIWRRQHREGPINDTWTDMSLRQDEATGELMIFECRREWRNGGSDNIRTYYRHPLPFPAEAVTLTWASSSPPSSSSSTGVSSGPSAPLPSNIMLPNERLTTTLDEDSKPNYAPPELRLPRYVHPEYSLEDAASQRRDFILAKTKYRTYNPSASAFLDLVNDPLQNSQVAIPPDRLRVRISSRKRKCPFDEEGRLIPRDVSSSGEPIPLSEERFVSRGTKLWPPDDAPEDVFDLLCPSKTAAGVHAEADERSLIYAVNMGEGEKRAIVLISFDPKIRIPSMRRLGKVNSEKSKTPVDIEQPRVGEVKGKSRSVVLGQDGPSPTPKPSFRTEKAMHLTINRGYWFG</sequence>
<evidence type="ECO:0000256" key="1">
    <source>
        <dbReference type="SAM" id="MobiDB-lite"/>
    </source>
</evidence>
<dbReference type="CDD" id="cd09917">
    <property type="entry name" value="F-box_SF"/>
    <property type="match status" value="1"/>
</dbReference>
<dbReference type="EMBL" id="LASV01000065">
    <property type="protein sequence ID" value="KKA24349.1"/>
    <property type="molecule type" value="Genomic_DNA"/>
</dbReference>
<feature type="compositionally biased region" description="Low complexity" evidence="1">
    <location>
        <begin position="381"/>
        <end position="399"/>
    </location>
</feature>
<feature type="region of interest" description="Disordered" evidence="1">
    <location>
        <begin position="380"/>
        <end position="407"/>
    </location>
</feature>
<dbReference type="InterPro" id="IPR001810">
    <property type="entry name" value="F-box_dom"/>
</dbReference>
<dbReference type="GeneID" id="25313985"/>
<dbReference type="STRING" id="1408163.A0A0F4Z1G7"/>
<evidence type="ECO:0000259" key="2">
    <source>
        <dbReference type="PROSITE" id="PS50181"/>
    </source>
</evidence>
<accession>A0A0F4Z1G7</accession>
<reference evidence="3 4" key="1">
    <citation type="submission" date="2015-04" db="EMBL/GenBank/DDBJ databases">
        <authorList>
            <person name="Heijne W.H."/>
            <person name="Fedorova N.D."/>
            <person name="Nierman W.C."/>
            <person name="Vollebregt A.W."/>
            <person name="Zhao Z."/>
            <person name="Wu L."/>
            <person name="Kumar M."/>
            <person name="Stam H."/>
            <person name="van den Berg M.A."/>
            <person name="Pel H.J."/>
        </authorList>
    </citation>
    <scope>NUCLEOTIDE SEQUENCE [LARGE SCALE GENOMIC DNA]</scope>
    <source>
        <strain evidence="3 4">CBS 393.64</strain>
    </source>
</reference>
<dbReference type="RefSeq" id="XP_013330961.1">
    <property type="nucleotide sequence ID" value="XM_013475507.1"/>
</dbReference>
<comment type="caution">
    <text evidence="3">The sequence shown here is derived from an EMBL/GenBank/DDBJ whole genome shotgun (WGS) entry which is preliminary data.</text>
</comment>
<dbReference type="InterPro" id="IPR036047">
    <property type="entry name" value="F-box-like_dom_sf"/>
</dbReference>
<dbReference type="SUPFAM" id="SSF81383">
    <property type="entry name" value="F-box domain"/>
    <property type="match status" value="1"/>
</dbReference>